<dbReference type="HAMAP" id="MF_00859">
    <property type="entry name" value="RuBisCO_S_bact"/>
    <property type="match status" value="2"/>
</dbReference>
<keyword evidence="5 9" id="KW-0601">Photorespiration</keyword>
<feature type="domain" description="Ribulose bisphosphate carboxylase small subunit" evidence="10">
    <location>
        <begin position="56"/>
        <end position="171"/>
    </location>
</feature>
<keyword evidence="2 9" id="KW-0602">Photosynthesis</keyword>
<dbReference type="InterPro" id="IPR036385">
    <property type="entry name" value="RuBisCO_ssu_sf"/>
</dbReference>
<evidence type="ECO:0000256" key="2">
    <source>
        <dbReference type="ARBA" id="ARBA00022531"/>
    </source>
</evidence>
<protein>
    <recommendedName>
        <fullName evidence="9">Ribulose bisphosphate carboxylase small subunit, chloroplastic</fullName>
        <shortName evidence="9">RuBisCO small subunit</shortName>
    </recommendedName>
</protein>
<dbReference type="SUPFAM" id="SSF55239">
    <property type="entry name" value="RuBisCO, small subunit"/>
    <property type="match status" value="2"/>
</dbReference>
<dbReference type="PANTHER" id="PTHR31262:SF0">
    <property type="entry name" value="RIBULOSE BISPHOSPHATE CARBOXYLASE SMALL SUBUNIT, CHLOROPLASTIC 1"/>
    <property type="match status" value="1"/>
</dbReference>
<dbReference type="PANTHER" id="PTHR31262">
    <property type="entry name" value="RIBULOSE BISPHOSPHATE CARBOXYLASE SMALL CHAIN 1, CHLOROPLASTIC"/>
    <property type="match status" value="1"/>
</dbReference>
<evidence type="ECO:0000256" key="3">
    <source>
        <dbReference type="ARBA" id="ARBA00022567"/>
    </source>
</evidence>
<comment type="miscellaneous">
    <text evidence="9">The basic functional RuBisCO is composed of a large chain homodimer in a 'head-to-tail' conformation. In form I RuBisCO this homodimer is arranged in a barrel-like tetramer with the small subunits forming a tetrameric 'cap' on each end of the 'barrel'.</text>
</comment>
<dbReference type="CDD" id="cd03527">
    <property type="entry name" value="RuBisCO_small"/>
    <property type="match status" value="2"/>
</dbReference>
<name>A0A2J8A2Q1_9CHLO</name>
<evidence type="ECO:0000256" key="1">
    <source>
        <dbReference type="ARBA" id="ARBA00022528"/>
    </source>
</evidence>
<comment type="function">
    <text evidence="8 9">RuBisCO catalyzes two reactions: the carboxylation of D-ribulose 1,5-bisphosphate, the primary event in carbon dioxide fixation, as well as the oxidative fragmentation of the pentose substrate. Both reactions occur simultaneously and in competition at the same active site. Although the small subunit is not catalytic it is essential for maximal activity.</text>
</comment>
<dbReference type="Pfam" id="PF00101">
    <property type="entry name" value="RuBisCO_small"/>
    <property type="match status" value="2"/>
</dbReference>
<dbReference type="AlphaFoldDB" id="A0A2J8A2Q1"/>
<gene>
    <name evidence="9" type="primary">RBCS</name>
    <name evidence="11" type="ORF">TSOC_006788</name>
</gene>
<evidence type="ECO:0000256" key="4">
    <source>
        <dbReference type="ARBA" id="ARBA00022640"/>
    </source>
</evidence>
<dbReference type="Gene3D" id="3.30.190.10">
    <property type="entry name" value="Ribulose bisphosphate carboxylase, small subunit"/>
    <property type="match status" value="2"/>
</dbReference>
<comment type="subunit">
    <text evidence="7 9">Heterohexadecamer of 8 large and 8 small subunits.</text>
</comment>
<dbReference type="FunFam" id="3.30.190.10:FF:000001">
    <property type="entry name" value="Ribulose bisphosphate carboxylase small chain, chloroplastic"/>
    <property type="match status" value="2"/>
</dbReference>
<evidence type="ECO:0000256" key="9">
    <source>
        <dbReference type="HAMAP-Rule" id="MF_00860"/>
    </source>
</evidence>
<dbReference type="SMART" id="SM00961">
    <property type="entry name" value="RuBisCO_small"/>
    <property type="match status" value="2"/>
</dbReference>
<dbReference type="GO" id="GO:0019253">
    <property type="term" value="P:reductive pentose-phosphate cycle"/>
    <property type="evidence" value="ECO:0007669"/>
    <property type="project" value="UniProtKB-UniRule"/>
</dbReference>
<dbReference type="GO" id="GO:0009507">
    <property type="term" value="C:chloroplast"/>
    <property type="evidence" value="ECO:0007669"/>
    <property type="project" value="UniProtKB-SubCell"/>
</dbReference>
<dbReference type="Proteomes" id="UP000236333">
    <property type="component" value="Unassembled WGS sequence"/>
</dbReference>
<evidence type="ECO:0000259" key="10">
    <source>
        <dbReference type="SMART" id="SM00961"/>
    </source>
</evidence>
<dbReference type="EMBL" id="PGGS01000214">
    <property type="protein sequence ID" value="PNH06796.1"/>
    <property type="molecule type" value="Genomic_DNA"/>
</dbReference>
<evidence type="ECO:0000256" key="8">
    <source>
        <dbReference type="ARBA" id="ARBA00055447"/>
    </source>
</evidence>
<sequence length="421" mass="46327">MAALLAKSSVAAAVARPQRGSVRPCAALKPAVRASPVVAPAQANKMMVWTPVNNKMFETFSYLPPLTDEQIAAQVDYIVANGWVPSLEFASPEQAYVSDASCVRFGPVSSLYHDNRYWTMWKLPMFGCRDPMQVLREIVSCTRAFPEAYVRLVAFDNLKQVQIMGFLVQRPKSAKDFQPVNKRSVVVVVLAPAALILRGASSGRKTNPEAATVGSLDVIGTTYNKIEMPTLGPGLIMAALLAKSSVAAAVARPQRGSVRPCAALKPAVRASPVVAPAQANKMMVWTPVNNKMFETFSYLPPLTDEQIAAQVDYIVANGWVPSLEFASPEQAYVSDASCVRFGPVSSLYHDNRYWTMWKLPMFGCRDPMQVLREIVSCTRAFPEAYVRLVAFDNLKQVQIMGFLVQRPKSAKDFQPVNKRSV</sequence>
<evidence type="ECO:0000256" key="7">
    <source>
        <dbReference type="ARBA" id="ARBA00038826"/>
    </source>
</evidence>
<evidence type="ECO:0000256" key="5">
    <source>
        <dbReference type="ARBA" id="ARBA00023238"/>
    </source>
</evidence>
<keyword evidence="4 9" id="KW-0934">Plastid</keyword>
<proteinExistence type="inferred from homology"/>
<accession>A0A2J8A2Q1</accession>
<keyword evidence="6 9" id="KW-0120">Carbon dioxide fixation</keyword>
<comment type="caution">
    <text evidence="11">The sequence shown here is derived from an EMBL/GenBank/DDBJ whole genome shotgun (WGS) entry which is preliminary data.</text>
</comment>
<keyword evidence="1 9" id="KW-0150">Chloroplast</keyword>
<comment type="subcellular location">
    <subcellularLocation>
        <location evidence="9">Plastid</location>
        <location evidence="9">Chloroplast</location>
    </subcellularLocation>
</comment>
<comment type="similarity">
    <text evidence="9">Belongs to the RuBisCO small chain family.</text>
</comment>
<dbReference type="GO" id="GO:0009853">
    <property type="term" value="P:photorespiration"/>
    <property type="evidence" value="ECO:0007669"/>
    <property type="project" value="UniProtKB-KW"/>
</dbReference>
<feature type="domain" description="Ribulose bisphosphate carboxylase small subunit" evidence="10">
    <location>
        <begin position="292"/>
        <end position="407"/>
    </location>
</feature>
<reference evidence="11 12" key="1">
    <citation type="journal article" date="2017" name="Mol. Biol. Evol.">
        <title>The 4-celled Tetrabaena socialis nuclear genome reveals the essential components for genetic control of cell number at the origin of multicellularity in the volvocine lineage.</title>
        <authorList>
            <person name="Featherston J."/>
            <person name="Arakaki Y."/>
            <person name="Hanschen E.R."/>
            <person name="Ferris P.J."/>
            <person name="Michod R.E."/>
            <person name="Olson B.J.S.C."/>
            <person name="Nozaki H."/>
            <person name="Durand P.M."/>
        </authorList>
    </citation>
    <scope>NUCLEOTIDE SEQUENCE [LARGE SCALE GENOMIC DNA]</scope>
    <source>
        <strain evidence="11 12">NIES-571</strain>
    </source>
</reference>
<evidence type="ECO:0000313" key="12">
    <source>
        <dbReference type="Proteomes" id="UP000236333"/>
    </source>
</evidence>
<evidence type="ECO:0000256" key="6">
    <source>
        <dbReference type="ARBA" id="ARBA00023300"/>
    </source>
</evidence>
<dbReference type="InterPro" id="IPR000894">
    <property type="entry name" value="RuBisCO_ssu_dom"/>
</dbReference>
<dbReference type="InterPro" id="IPR024681">
    <property type="entry name" value="RuBisCO_ssu"/>
</dbReference>
<dbReference type="GO" id="GO:0016984">
    <property type="term" value="F:ribulose-bisphosphate carboxylase activity"/>
    <property type="evidence" value="ECO:0007669"/>
    <property type="project" value="UniProtKB-UniRule"/>
</dbReference>
<keyword evidence="3 9" id="KW-0113">Calvin cycle</keyword>
<evidence type="ECO:0000313" key="11">
    <source>
        <dbReference type="EMBL" id="PNH06796.1"/>
    </source>
</evidence>
<dbReference type="OrthoDB" id="565292at2759"/>
<organism evidence="11 12">
    <name type="scientific">Tetrabaena socialis</name>
    <dbReference type="NCBI Taxonomy" id="47790"/>
    <lineage>
        <taxon>Eukaryota</taxon>
        <taxon>Viridiplantae</taxon>
        <taxon>Chlorophyta</taxon>
        <taxon>core chlorophytes</taxon>
        <taxon>Chlorophyceae</taxon>
        <taxon>CS clade</taxon>
        <taxon>Chlamydomonadales</taxon>
        <taxon>Tetrabaenaceae</taxon>
        <taxon>Tetrabaena</taxon>
    </lineage>
</organism>
<keyword evidence="12" id="KW-1185">Reference proteome</keyword>